<keyword evidence="3" id="KW-1185">Reference proteome</keyword>
<feature type="compositionally biased region" description="Low complexity" evidence="1">
    <location>
        <begin position="27"/>
        <end position="40"/>
    </location>
</feature>
<protein>
    <recommendedName>
        <fullName evidence="4">F-box domain-containing protein</fullName>
    </recommendedName>
</protein>
<evidence type="ECO:0000256" key="1">
    <source>
        <dbReference type="SAM" id="MobiDB-lite"/>
    </source>
</evidence>
<comment type="caution">
    <text evidence="2">The sequence shown here is derived from an EMBL/GenBank/DDBJ whole genome shotgun (WGS) entry which is preliminary data.</text>
</comment>
<sequence>MHTHHDNLNSSAWAFPALTPAPPSPPDTAQSTTASAQQPTWDIDADQDTNYLPLFWLLDMSRDPCHCYSSANTENPYEHPFHVLARAAYDHKSQRERSSRYLSQSQFTPDLVSQIQTCLQVYADGQEDYHALRTRHAHNAVFWTGLRAGHAPLVKVALAEKRWSVSRWYFTRLAETMVECAHKVRGKIVQLLVADRQRFGQAMVERVLVECFQGPGSRKLYWEPNEQIKDWRAIEDDDDSAQDRDAWRDRQVATLVEALLEERQVNVGLVWEHLLLACLDSMVEPRMLCMGEMVLGGRWQLVRAKEAFGRQLALDSINAVNTGLAARPRARQRLPICCSPDPRLVLELPFDIQLHVVDALDFDSIIAFRSTCKHVRDHFPLGRFAQRFLERELLSSPLPRFIYSSARLQSLIDSVQRNQGPSTFDFRTLVEAVRHLDVDLAIRFLAPNHSFYDSRQSAEPGFVRYVYPWALYTLLFETDILSNVLGARRLLLALLTHAHMPMSAWIFLALAFRKTTKHLLPIQDTPPSSSELDPTKQYLLHLLHHGKFPPTTPDTVRQDLTDATSTTARLIIAFVLVRFTPAHFNHLVTFLPFDAANNTQLRSIYVRSLARLVPIDVLVDCGDVLLLGKVFHWMMIELEMGTCDASRSLVFSLAHQVCLRLQQDGLGAETAAAVDRMAAVELVEKQREKGRKRKQQRQAVGCRMCRVQ</sequence>
<accession>A0A1Y2I133</accession>
<proteinExistence type="predicted"/>
<dbReference type="EMBL" id="MCFL01000003">
    <property type="protein sequence ID" value="ORZ40576.1"/>
    <property type="molecule type" value="Genomic_DNA"/>
</dbReference>
<gene>
    <name evidence="2" type="ORF">BCR44DRAFT_62764</name>
</gene>
<evidence type="ECO:0008006" key="4">
    <source>
        <dbReference type="Google" id="ProtNLM"/>
    </source>
</evidence>
<evidence type="ECO:0000313" key="2">
    <source>
        <dbReference type="EMBL" id="ORZ40576.1"/>
    </source>
</evidence>
<name>A0A1Y2I133_9FUNG</name>
<dbReference type="AlphaFoldDB" id="A0A1Y2I133"/>
<organism evidence="2 3">
    <name type="scientific">Catenaria anguillulae PL171</name>
    <dbReference type="NCBI Taxonomy" id="765915"/>
    <lineage>
        <taxon>Eukaryota</taxon>
        <taxon>Fungi</taxon>
        <taxon>Fungi incertae sedis</taxon>
        <taxon>Blastocladiomycota</taxon>
        <taxon>Blastocladiomycetes</taxon>
        <taxon>Blastocladiales</taxon>
        <taxon>Catenariaceae</taxon>
        <taxon>Catenaria</taxon>
    </lineage>
</organism>
<feature type="region of interest" description="Disordered" evidence="1">
    <location>
        <begin position="1"/>
        <end position="43"/>
    </location>
</feature>
<dbReference type="Proteomes" id="UP000193411">
    <property type="component" value="Unassembled WGS sequence"/>
</dbReference>
<reference evidence="2 3" key="1">
    <citation type="submission" date="2016-07" db="EMBL/GenBank/DDBJ databases">
        <title>Pervasive Adenine N6-methylation of Active Genes in Fungi.</title>
        <authorList>
            <consortium name="DOE Joint Genome Institute"/>
            <person name="Mondo S.J."/>
            <person name="Dannebaum R.O."/>
            <person name="Kuo R.C."/>
            <person name="Labutti K."/>
            <person name="Haridas S."/>
            <person name="Kuo A."/>
            <person name="Salamov A."/>
            <person name="Ahrendt S.R."/>
            <person name="Lipzen A."/>
            <person name="Sullivan W."/>
            <person name="Andreopoulos W.B."/>
            <person name="Clum A."/>
            <person name="Lindquist E."/>
            <person name="Daum C."/>
            <person name="Ramamoorthy G.K."/>
            <person name="Gryganskyi A."/>
            <person name="Culley D."/>
            <person name="Magnuson J.K."/>
            <person name="James T.Y."/>
            <person name="O'Malley M.A."/>
            <person name="Stajich J.E."/>
            <person name="Spatafora J.W."/>
            <person name="Visel A."/>
            <person name="Grigoriev I.V."/>
        </authorList>
    </citation>
    <scope>NUCLEOTIDE SEQUENCE [LARGE SCALE GENOMIC DNA]</scope>
    <source>
        <strain evidence="2 3">PL171</strain>
    </source>
</reference>
<evidence type="ECO:0000313" key="3">
    <source>
        <dbReference type="Proteomes" id="UP000193411"/>
    </source>
</evidence>